<dbReference type="AlphaFoldDB" id="A0A8J3TM86"/>
<comment type="caution">
    <text evidence="6">The sequence shown here is derived from an EMBL/GenBank/DDBJ whole genome shotgun (WGS) entry which is preliminary data.</text>
</comment>
<dbReference type="GO" id="GO:0005509">
    <property type="term" value="F:calcium ion binding"/>
    <property type="evidence" value="ECO:0007669"/>
    <property type="project" value="InterPro"/>
</dbReference>
<dbReference type="Gene3D" id="2.60.40.1260">
    <property type="entry name" value="Lamin Tail domain"/>
    <property type="match status" value="3"/>
</dbReference>
<evidence type="ECO:0000259" key="5">
    <source>
        <dbReference type="PROSITE" id="PS51841"/>
    </source>
</evidence>
<evidence type="ECO:0000256" key="4">
    <source>
        <dbReference type="SAM" id="SignalP"/>
    </source>
</evidence>
<reference evidence="6 7" key="1">
    <citation type="submission" date="2021-01" db="EMBL/GenBank/DDBJ databases">
        <title>Whole genome shotgun sequence of Planotetraspora mira NBRC 15435.</title>
        <authorList>
            <person name="Komaki H."/>
            <person name="Tamura T."/>
        </authorList>
    </citation>
    <scope>NUCLEOTIDE SEQUENCE [LARGE SCALE GENOMIC DNA]</scope>
    <source>
        <strain evidence="6 7">NBRC 15435</strain>
    </source>
</reference>
<keyword evidence="4" id="KW-0732">Signal</keyword>
<dbReference type="InterPro" id="IPR001322">
    <property type="entry name" value="Lamin_tail_dom"/>
</dbReference>
<dbReference type="GO" id="GO:0005576">
    <property type="term" value="C:extracellular region"/>
    <property type="evidence" value="ECO:0007669"/>
    <property type="project" value="UniProtKB-SubCell"/>
</dbReference>
<dbReference type="InterPro" id="IPR036415">
    <property type="entry name" value="Lamin_tail_dom_sf"/>
</dbReference>
<dbReference type="InterPro" id="IPR011049">
    <property type="entry name" value="Serralysin-like_metalloprot_C"/>
</dbReference>
<dbReference type="InterPro" id="IPR050557">
    <property type="entry name" value="RTX_toxin/Mannuronan_C5-epim"/>
</dbReference>
<dbReference type="Proteomes" id="UP000650628">
    <property type="component" value="Unassembled WGS sequence"/>
</dbReference>
<dbReference type="Pfam" id="PF00932">
    <property type="entry name" value="LTD"/>
    <property type="match status" value="3"/>
</dbReference>
<feature type="region of interest" description="Disordered" evidence="3">
    <location>
        <begin position="750"/>
        <end position="772"/>
    </location>
</feature>
<keyword evidence="2" id="KW-0964">Secreted</keyword>
<feature type="domain" description="LTD" evidence="5">
    <location>
        <begin position="160"/>
        <end position="255"/>
    </location>
</feature>
<dbReference type="Gene3D" id="2.150.10.10">
    <property type="entry name" value="Serralysin-like metalloprotease, C-terminal"/>
    <property type="match status" value="2"/>
</dbReference>
<evidence type="ECO:0000256" key="3">
    <source>
        <dbReference type="SAM" id="MobiDB-lite"/>
    </source>
</evidence>
<evidence type="ECO:0000313" key="7">
    <source>
        <dbReference type="Proteomes" id="UP000650628"/>
    </source>
</evidence>
<sequence length="1054" mass="106208">MHKNWRAPIKLIIAFLTAAPFLVAVSPASADDLAPSTVKINEVESNGGTPGDWVELVNTGTTPVDVSGWIVKDNDDSHAYTVAAGTTMAAGAYLALDVEAAFGLGGADSARLYLADGTTLADSYTWTAHAATTYGRCPDGSGAFVITASSTKGAPNDCGNPSAAVKINEVESNGGTPGDWVELVNTGTTPADVSGWIVKDNDDTHAFTIAAGTTVAAKGFLALDVDPVFGLGSADSARLYLPDGTTLVDSYTWTSHAATTYGRCPDGSGAFMTTTSSTKGAPNDCGAPSSVVKINEVESDGGTPGDWVELVNTGTAPVDVSGWIVKDNDDSHAFTVAAGTTMAAGAFLALDVDPVFGLGGADSARLFLPDGTTLADSYSWTAHAATTYGRCPDGSGAFVTTTASTKGAANACPGQVSASPWPGGAAVATADDANVFGTNMSGLAYEASGDATHGVLWAVKNGPGTLYRLEWDGTRWTPATTDGWNAGKALHYPDGTGDLDSEGVTLTGAGPAGGVFVSTERNNANSGVSRPEVLRFDPAGTATSLTATKEWNLTADLPAVAANSGLEAISWIPDSFLTSHGFLDEHTGAAYDPGAYPGHGDGLFFVGLEANGTIYAYALDQTGSGFTRVATIASGFPSVMDLEFEPETNHLWAVCDDTCNGRTATLDIDAGGKFAVTDVYERPGTMPNLNNEGFAIAPQSECVDGHKPVFWSDDSNDDGHALRGGTLNCTVLDLDADDDGVNDDVDVTFPPGTSKADDPTNETFSDALAGGTTSGKILGRGGRTLTISDVRDPAGVRVKAGAGSSAARFQLAGSGATIALGQGSYEVTGSAKTTTITTVDGEQAVVTVSVNGTPVTLTIAEGGSVTYTEVSANGKVTGLTGIQQTGTVDIRADGVPVTACAGIAIQNVVVATTGNNQISGTGGNDLILGRGGNDTVTGNGGSDCVVTGSGNDQITTTGGDDWIDAGGGNNVVRAGGGANTVTTASGNDQITTGDGDDTVNASGGNNTVTTGGGDDTIATVSGNDTIDCGAGSDAAQAGGGNNTNVGKRCETFKA</sequence>
<dbReference type="SUPFAM" id="SSF51120">
    <property type="entry name" value="beta-Roll"/>
    <property type="match status" value="2"/>
</dbReference>
<evidence type="ECO:0000313" key="6">
    <source>
        <dbReference type="EMBL" id="GII28391.1"/>
    </source>
</evidence>
<dbReference type="PANTHER" id="PTHR38340">
    <property type="entry name" value="S-LAYER PROTEIN"/>
    <property type="match status" value="1"/>
</dbReference>
<proteinExistence type="predicted"/>
<feature type="signal peptide" evidence="4">
    <location>
        <begin position="1"/>
        <end position="30"/>
    </location>
</feature>
<dbReference type="PROSITE" id="PS51841">
    <property type="entry name" value="LTD"/>
    <property type="match status" value="3"/>
</dbReference>
<evidence type="ECO:0000256" key="2">
    <source>
        <dbReference type="ARBA" id="ARBA00022525"/>
    </source>
</evidence>
<dbReference type="PANTHER" id="PTHR38340:SF1">
    <property type="entry name" value="S-LAYER PROTEIN"/>
    <property type="match status" value="1"/>
</dbReference>
<accession>A0A8J3TM86</accession>
<keyword evidence="7" id="KW-1185">Reference proteome</keyword>
<feature type="chain" id="PRO_5035149175" description="LTD domain-containing protein" evidence="4">
    <location>
        <begin position="31"/>
        <end position="1054"/>
    </location>
</feature>
<feature type="domain" description="LTD" evidence="5">
    <location>
        <begin position="26"/>
        <end position="128"/>
    </location>
</feature>
<protein>
    <recommendedName>
        <fullName evidence="5">LTD domain-containing protein</fullName>
    </recommendedName>
</protein>
<dbReference type="InterPro" id="IPR001343">
    <property type="entry name" value="Hemolysn_Ca-bd"/>
</dbReference>
<organism evidence="6 7">
    <name type="scientific">Planotetraspora mira</name>
    <dbReference type="NCBI Taxonomy" id="58121"/>
    <lineage>
        <taxon>Bacteria</taxon>
        <taxon>Bacillati</taxon>
        <taxon>Actinomycetota</taxon>
        <taxon>Actinomycetes</taxon>
        <taxon>Streptosporangiales</taxon>
        <taxon>Streptosporangiaceae</taxon>
        <taxon>Planotetraspora</taxon>
    </lineage>
</organism>
<dbReference type="EMBL" id="BOOO01000009">
    <property type="protein sequence ID" value="GII28391.1"/>
    <property type="molecule type" value="Genomic_DNA"/>
</dbReference>
<dbReference type="Pfam" id="PF00353">
    <property type="entry name" value="HemolysinCabind"/>
    <property type="match status" value="3"/>
</dbReference>
<feature type="domain" description="LTD" evidence="5">
    <location>
        <begin position="270"/>
        <end position="382"/>
    </location>
</feature>
<gene>
    <name evidence="6" type="ORF">Pmi06nite_18330</name>
</gene>
<name>A0A8J3TM86_9ACTN</name>
<comment type="subcellular location">
    <subcellularLocation>
        <location evidence="1">Secreted</location>
    </subcellularLocation>
</comment>
<dbReference type="SUPFAM" id="SSF74853">
    <property type="entry name" value="Lamin A/C globular tail domain"/>
    <property type="match status" value="3"/>
</dbReference>
<evidence type="ECO:0000256" key="1">
    <source>
        <dbReference type="ARBA" id="ARBA00004613"/>
    </source>
</evidence>